<feature type="compositionally biased region" description="Polar residues" evidence="2">
    <location>
        <begin position="23"/>
        <end position="35"/>
    </location>
</feature>
<keyword evidence="3" id="KW-0812">Transmembrane</keyword>
<dbReference type="PANTHER" id="PTHR46225:SF7">
    <property type="entry name" value="SUPERFAMILY PROTEIN, PUTATIVE-RELATED"/>
    <property type="match status" value="1"/>
</dbReference>
<protein>
    <recommendedName>
        <fullName evidence="4">RING-type domain-containing protein</fullName>
    </recommendedName>
</protein>
<evidence type="ECO:0000313" key="6">
    <source>
        <dbReference type="Proteomes" id="UP000436088"/>
    </source>
</evidence>
<feature type="transmembrane region" description="Helical" evidence="3">
    <location>
        <begin position="57"/>
        <end position="79"/>
    </location>
</feature>
<dbReference type="InterPro" id="IPR013083">
    <property type="entry name" value="Znf_RING/FYVE/PHD"/>
</dbReference>
<dbReference type="SUPFAM" id="SSF57850">
    <property type="entry name" value="RING/U-box"/>
    <property type="match status" value="1"/>
</dbReference>
<keyword evidence="3" id="KW-0472">Membrane</keyword>
<dbReference type="Gene3D" id="3.30.40.10">
    <property type="entry name" value="Zinc/RING finger domain, C3HC4 (zinc finger)"/>
    <property type="match status" value="1"/>
</dbReference>
<keyword evidence="1" id="KW-0479">Metal-binding</keyword>
<feature type="region of interest" description="Disordered" evidence="2">
    <location>
        <begin position="1"/>
        <end position="42"/>
    </location>
</feature>
<keyword evidence="3" id="KW-1133">Transmembrane helix</keyword>
<evidence type="ECO:0000259" key="4">
    <source>
        <dbReference type="PROSITE" id="PS50089"/>
    </source>
</evidence>
<feature type="compositionally biased region" description="Basic and acidic residues" evidence="2">
    <location>
        <begin position="7"/>
        <end position="16"/>
    </location>
</feature>
<accession>A0A6A2Z7H0</accession>
<dbReference type="InterPro" id="IPR001841">
    <property type="entry name" value="Znf_RING"/>
</dbReference>
<feature type="transmembrane region" description="Helical" evidence="3">
    <location>
        <begin position="160"/>
        <end position="183"/>
    </location>
</feature>
<feature type="transmembrane region" description="Helical" evidence="3">
    <location>
        <begin position="91"/>
        <end position="115"/>
    </location>
</feature>
<evidence type="ECO:0000256" key="1">
    <source>
        <dbReference type="PROSITE-ProRule" id="PRU00175"/>
    </source>
</evidence>
<comment type="caution">
    <text evidence="5">The sequence shown here is derived from an EMBL/GenBank/DDBJ whole genome shotgun (WGS) entry which is preliminary data.</text>
</comment>
<gene>
    <name evidence="5" type="ORF">F3Y22_tig00111013pilonHSYRG00053</name>
</gene>
<keyword evidence="1" id="KW-0863">Zinc-finger</keyword>
<dbReference type="SMART" id="SM00184">
    <property type="entry name" value="RING"/>
    <property type="match status" value="1"/>
</dbReference>
<dbReference type="AlphaFoldDB" id="A0A6A2Z7H0"/>
<dbReference type="PANTHER" id="PTHR46225">
    <property type="entry name" value="C3H4 TYPE ZINC FINGER PROTEIN"/>
    <property type="match status" value="1"/>
</dbReference>
<proteinExistence type="predicted"/>
<feature type="transmembrane region" description="Helical" evidence="3">
    <location>
        <begin position="127"/>
        <end position="148"/>
    </location>
</feature>
<evidence type="ECO:0000313" key="5">
    <source>
        <dbReference type="EMBL" id="KAE8687513.1"/>
    </source>
</evidence>
<feature type="domain" description="RING-type" evidence="4">
    <location>
        <begin position="246"/>
        <end position="287"/>
    </location>
</feature>
<dbReference type="GO" id="GO:0008270">
    <property type="term" value="F:zinc ion binding"/>
    <property type="evidence" value="ECO:0007669"/>
    <property type="project" value="UniProtKB-KW"/>
</dbReference>
<dbReference type="PROSITE" id="PS50089">
    <property type="entry name" value="ZF_RING_2"/>
    <property type="match status" value="1"/>
</dbReference>
<evidence type="ECO:0000256" key="3">
    <source>
        <dbReference type="SAM" id="Phobius"/>
    </source>
</evidence>
<keyword evidence="1" id="KW-0862">Zinc</keyword>
<dbReference type="Pfam" id="PF13639">
    <property type="entry name" value="zf-RING_2"/>
    <property type="match status" value="1"/>
</dbReference>
<name>A0A6A2Z7H0_HIBSY</name>
<dbReference type="OrthoDB" id="8062037at2759"/>
<sequence>MEQTPENLHERNDHVLDIPNDGQLGNNVESTNSQEPVIHPTPSGGSNHGSFISSFCFWFYIRLVFNISQIVASVAVLAVSRNEKPQAPLSTWIVGYAAGCAACIPILFHHCFLPYPTLSRLLEQFKWVLKAYFFVWFIVGNIWLFGGYSSSGVSNLHRLCMMFLVFSYLEFTIPFILCAVLAFCCGDLGLIRGASSECIDSLPTYTFKLQKDGSGSIKKTNSEVEGRDKATGAETDCAIPGDDAVCCICLTSYEDNDMLKELPCSHAFHKSCVDKWLKMKAVCPLCKCTILSKK</sequence>
<dbReference type="Proteomes" id="UP000436088">
    <property type="component" value="Unassembled WGS sequence"/>
</dbReference>
<evidence type="ECO:0000256" key="2">
    <source>
        <dbReference type="SAM" id="MobiDB-lite"/>
    </source>
</evidence>
<dbReference type="EMBL" id="VEPZ02001202">
    <property type="protein sequence ID" value="KAE8687513.1"/>
    <property type="molecule type" value="Genomic_DNA"/>
</dbReference>
<keyword evidence="6" id="KW-1185">Reference proteome</keyword>
<reference evidence="5" key="1">
    <citation type="submission" date="2019-09" db="EMBL/GenBank/DDBJ databases">
        <title>Draft genome information of white flower Hibiscus syriacus.</title>
        <authorList>
            <person name="Kim Y.-M."/>
        </authorList>
    </citation>
    <scope>NUCLEOTIDE SEQUENCE [LARGE SCALE GENOMIC DNA]</scope>
    <source>
        <strain evidence="5">YM2019G1</strain>
    </source>
</reference>
<organism evidence="5 6">
    <name type="scientific">Hibiscus syriacus</name>
    <name type="common">Rose of Sharon</name>
    <dbReference type="NCBI Taxonomy" id="106335"/>
    <lineage>
        <taxon>Eukaryota</taxon>
        <taxon>Viridiplantae</taxon>
        <taxon>Streptophyta</taxon>
        <taxon>Embryophyta</taxon>
        <taxon>Tracheophyta</taxon>
        <taxon>Spermatophyta</taxon>
        <taxon>Magnoliopsida</taxon>
        <taxon>eudicotyledons</taxon>
        <taxon>Gunneridae</taxon>
        <taxon>Pentapetalae</taxon>
        <taxon>rosids</taxon>
        <taxon>malvids</taxon>
        <taxon>Malvales</taxon>
        <taxon>Malvaceae</taxon>
        <taxon>Malvoideae</taxon>
        <taxon>Hibiscus</taxon>
    </lineage>
</organism>